<dbReference type="RefSeq" id="WP_284353660.1">
    <property type="nucleotide sequence ID" value="NZ_BSKF01000002.1"/>
</dbReference>
<comment type="caution">
    <text evidence="1">The sequence shown here is derived from an EMBL/GenBank/DDBJ whole genome shotgun (WGS) entry which is preliminary data.</text>
</comment>
<proteinExistence type="predicted"/>
<dbReference type="NCBIfam" id="TIGR03696">
    <property type="entry name" value="Rhs_assc_core"/>
    <property type="match status" value="1"/>
</dbReference>
<evidence type="ECO:0000313" key="2">
    <source>
        <dbReference type="Proteomes" id="UP001161257"/>
    </source>
</evidence>
<gene>
    <name evidence="1" type="ORF">PPUN14671_22160</name>
</gene>
<organism evidence="1 2">
    <name type="scientific">Pseudomonas putida</name>
    <name type="common">Arthrobacter siderocapsulatus</name>
    <dbReference type="NCBI Taxonomy" id="303"/>
    <lineage>
        <taxon>Bacteria</taxon>
        <taxon>Pseudomonadati</taxon>
        <taxon>Pseudomonadota</taxon>
        <taxon>Gammaproteobacteria</taxon>
        <taxon>Pseudomonadales</taxon>
        <taxon>Pseudomonadaceae</taxon>
        <taxon>Pseudomonas</taxon>
    </lineage>
</organism>
<dbReference type="EMBL" id="BSKJ01000004">
    <property type="protein sequence ID" value="GLO35383.1"/>
    <property type="molecule type" value="Genomic_DNA"/>
</dbReference>
<reference evidence="1" key="1">
    <citation type="submission" date="2023-01" db="EMBL/GenBank/DDBJ databases">
        <title>Whole-genome sequence of Pseudomonas putida NBRC 14671.</title>
        <authorList>
            <person name="Morohoshi T."/>
            <person name="Someya N."/>
        </authorList>
    </citation>
    <scope>NUCLEOTIDE SEQUENCE</scope>
    <source>
        <strain evidence="1">NBRC 14671</strain>
    </source>
</reference>
<dbReference type="InterPro" id="IPR022385">
    <property type="entry name" value="Rhs_assc_core"/>
</dbReference>
<evidence type="ECO:0000313" key="1">
    <source>
        <dbReference type="EMBL" id="GLO35383.1"/>
    </source>
</evidence>
<evidence type="ECO:0008006" key="3">
    <source>
        <dbReference type="Google" id="ProtNLM"/>
    </source>
</evidence>
<dbReference type="SUPFAM" id="SSF56399">
    <property type="entry name" value="ADP-ribosylation"/>
    <property type="match status" value="1"/>
</dbReference>
<protein>
    <recommendedName>
        <fullName evidence="3">RHS repeat-associated core domain-containing protein</fullName>
    </recommendedName>
</protein>
<name>A0AA37RDW5_PSEPU</name>
<dbReference type="Gene3D" id="2.180.10.10">
    <property type="entry name" value="RHS repeat-associated core"/>
    <property type="match status" value="1"/>
</dbReference>
<accession>A0AA37RDW5</accession>
<dbReference type="Proteomes" id="UP001161257">
    <property type="component" value="Unassembled WGS sequence"/>
</dbReference>
<sequence>MHHSLPGTTRRRDLTHRNTERAERVYSPYGFGRRQADSVLGFAGYVSALKGDCYFLGNGARMYNTQLMRFHSPDSFSPFGRGGFNAYAYCAGDPVNQIDPDGHSPVSVVGKVLWATAWGADTVTSVDAAAKRILHRSIQKMKGRRVPPMNGKRCRGNEALINVGTTGAMAGYNVPDLFMESLTTLGPFKENLLNGFTGLGAVTATVGKATRAFRKVQQTNALAKKHNFSRPKLLWEAVKEAYGWNLLRGNESAILEPRDRTIVLQIDGLGVPTGNYIRNGKPIFASPA</sequence>
<dbReference type="AlphaFoldDB" id="A0AA37RDW5"/>